<organism evidence="2 3">
    <name type="scientific">Pisolithus microcarpus 441</name>
    <dbReference type="NCBI Taxonomy" id="765257"/>
    <lineage>
        <taxon>Eukaryota</taxon>
        <taxon>Fungi</taxon>
        <taxon>Dikarya</taxon>
        <taxon>Basidiomycota</taxon>
        <taxon>Agaricomycotina</taxon>
        <taxon>Agaricomycetes</taxon>
        <taxon>Agaricomycetidae</taxon>
        <taxon>Boletales</taxon>
        <taxon>Sclerodermatineae</taxon>
        <taxon>Pisolithaceae</taxon>
        <taxon>Pisolithus</taxon>
    </lineage>
</organism>
<dbReference type="InterPro" id="IPR011009">
    <property type="entry name" value="Kinase-like_dom_sf"/>
</dbReference>
<dbReference type="STRING" id="765257.A0A0C9XJD1"/>
<dbReference type="SUPFAM" id="SSF56112">
    <property type="entry name" value="Protein kinase-like (PK-like)"/>
    <property type="match status" value="1"/>
</dbReference>
<dbReference type="Pfam" id="PF01636">
    <property type="entry name" value="APH"/>
    <property type="match status" value="1"/>
</dbReference>
<evidence type="ECO:0000313" key="2">
    <source>
        <dbReference type="EMBL" id="KIK12405.1"/>
    </source>
</evidence>
<dbReference type="PANTHER" id="PTHR21310:SF39">
    <property type="entry name" value="AMINOGLYCOSIDE PHOSPHOTRANSFERASE DOMAIN-CONTAINING PROTEIN"/>
    <property type="match status" value="1"/>
</dbReference>
<reference evidence="3" key="2">
    <citation type="submission" date="2015-01" db="EMBL/GenBank/DDBJ databases">
        <title>Evolutionary Origins and Diversification of the Mycorrhizal Mutualists.</title>
        <authorList>
            <consortium name="DOE Joint Genome Institute"/>
            <consortium name="Mycorrhizal Genomics Consortium"/>
            <person name="Kohler A."/>
            <person name="Kuo A."/>
            <person name="Nagy L.G."/>
            <person name="Floudas D."/>
            <person name="Copeland A."/>
            <person name="Barry K.W."/>
            <person name="Cichocki N."/>
            <person name="Veneault-Fourrey C."/>
            <person name="LaButti K."/>
            <person name="Lindquist E.A."/>
            <person name="Lipzen A."/>
            <person name="Lundell T."/>
            <person name="Morin E."/>
            <person name="Murat C."/>
            <person name="Riley R."/>
            <person name="Ohm R."/>
            <person name="Sun H."/>
            <person name="Tunlid A."/>
            <person name="Henrissat B."/>
            <person name="Grigoriev I.V."/>
            <person name="Hibbett D.S."/>
            <person name="Martin F."/>
        </authorList>
    </citation>
    <scope>NUCLEOTIDE SEQUENCE [LARGE SCALE GENOMIC DNA]</scope>
    <source>
        <strain evidence="3">441</strain>
    </source>
</reference>
<dbReference type="AlphaFoldDB" id="A0A0C9XJD1"/>
<gene>
    <name evidence="2" type="ORF">PISMIDRAFT_689505</name>
</gene>
<dbReference type="Gene3D" id="3.90.1200.10">
    <property type="match status" value="1"/>
</dbReference>
<protein>
    <recommendedName>
        <fullName evidence="1">Aminoglycoside phosphotransferase domain-containing protein</fullName>
    </recommendedName>
</protein>
<dbReference type="InterPro" id="IPR051678">
    <property type="entry name" value="AGP_Transferase"/>
</dbReference>
<dbReference type="EMBL" id="KN834087">
    <property type="protein sequence ID" value="KIK12405.1"/>
    <property type="molecule type" value="Genomic_DNA"/>
</dbReference>
<evidence type="ECO:0000313" key="3">
    <source>
        <dbReference type="Proteomes" id="UP000054018"/>
    </source>
</evidence>
<dbReference type="Proteomes" id="UP000054018">
    <property type="component" value="Unassembled WGS sequence"/>
</dbReference>
<dbReference type="InterPro" id="IPR002575">
    <property type="entry name" value="Aminoglycoside_PTrfase"/>
</dbReference>
<dbReference type="HOGENOM" id="CLU_021768_2_1_1"/>
<keyword evidence="3" id="KW-1185">Reference proteome</keyword>
<feature type="domain" description="Aminoglycoside phosphotransferase" evidence="1">
    <location>
        <begin position="59"/>
        <end position="254"/>
    </location>
</feature>
<dbReference type="OrthoDB" id="4177236at2759"/>
<proteinExistence type="predicted"/>
<name>A0A0C9XJD1_9AGAM</name>
<sequence length="290" mass="33006">MLADALDTILTFVAPEKMPDRIRSTDVDELSDDAFRALFRAAPRLHPDYSVFKLTPTTAVKISHDIQDDAIDCPEANAIQLVFSKTTILVPRVHRVLKRNWCFLIIMDYIKGQTLAEVRPTFSAWRKISVAFTLRRYVGQLRRLKASPTTPPGPLSVQGPQMCESLVFGQVQSSRGPFTSCSEFSTWFNKRCKMGLDARRLPEDHPLREKFDDSGPLVLTHQDINLRNIILGDDGRLWLVDWGWSGYYPPGFEFLATEIQAEEPIISGADDELWMKLVPFICGPYFAQRK</sequence>
<evidence type="ECO:0000259" key="1">
    <source>
        <dbReference type="Pfam" id="PF01636"/>
    </source>
</evidence>
<dbReference type="PANTHER" id="PTHR21310">
    <property type="entry name" value="AMINOGLYCOSIDE PHOSPHOTRANSFERASE-RELATED-RELATED"/>
    <property type="match status" value="1"/>
</dbReference>
<reference evidence="2 3" key="1">
    <citation type="submission" date="2014-04" db="EMBL/GenBank/DDBJ databases">
        <authorList>
            <consortium name="DOE Joint Genome Institute"/>
            <person name="Kuo A."/>
            <person name="Kohler A."/>
            <person name="Costa M.D."/>
            <person name="Nagy L.G."/>
            <person name="Floudas D."/>
            <person name="Copeland A."/>
            <person name="Barry K.W."/>
            <person name="Cichocki N."/>
            <person name="Veneault-Fourrey C."/>
            <person name="LaButti K."/>
            <person name="Lindquist E.A."/>
            <person name="Lipzen A."/>
            <person name="Lundell T."/>
            <person name="Morin E."/>
            <person name="Murat C."/>
            <person name="Sun H."/>
            <person name="Tunlid A."/>
            <person name="Henrissat B."/>
            <person name="Grigoriev I.V."/>
            <person name="Hibbett D.S."/>
            <person name="Martin F."/>
            <person name="Nordberg H.P."/>
            <person name="Cantor M.N."/>
            <person name="Hua S.X."/>
        </authorList>
    </citation>
    <scope>NUCLEOTIDE SEQUENCE [LARGE SCALE GENOMIC DNA]</scope>
    <source>
        <strain evidence="2 3">441</strain>
    </source>
</reference>
<accession>A0A0C9XJD1</accession>